<dbReference type="OrthoDB" id="688025at2759"/>
<dbReference type="PANTHER" id="PTHR35486">
    <property type="entry name" value="EXPRESSED PROTEIN"/>
    <property type="match status" value="1"/>
</dbReference>
<dbReference type="EMBL" id="JAMYWD010000008">
    <property type="protein sequence ID" value="KAJ4963228.1"/>
    <property type="molecule type" value="Genomic_DNA"/>
</dbReference>
<sequence length="189" mass="21192">MRCSRHPSDGVCASSLREHLFTLIAAQARQQAQVLTPTKMQAEDRQKSDAQHSPSLIFLRSVSPYNNSARQQQHHHKFDQRFYRSPQVRPTSNPTTATSGAAQKKKKHNMMSLLASLFGSRSEQPELGGSDYRASRGSKTSLGSSPSSLPIPQKWLSALIPNRWKKESCLFSLEDVVKPSLHAIRDHFL</sequence>
<evidence type="ECO:0000313" key="3">
    <source>
        <dbReference type="Proteomes" id="UP001141806"/>
    </source>
</evidence>
<proteinExistence type="predicted"/>
<dbReference type="PANTHER" id="PTHR35486:SF1">
    <property type="entry name" value="OS02G0689500 PROTEIN"/>
    <property type="match status" value="1"/>
</dbReference>
<feature type="region of interest" description="Disordered" evidence="1">
    <location>
        <begin position="67"/>
        <end position="107"/>
    </location>
</feature>
<feature type="compositionally biased region" description="Polar residues" evidence="1">
    <location>
        <begin position="88"/>
        <end position="101"/>
    </location>
</feature>
<organism evidence="2 3">
    <name type="scientific">Protea cynaroides</name>
    <dbReference type="NCBI Taxonomy" id="273540"/>
    <lineage>
        <taxon>Eukaryota</taxon>
        <taxon>Viridiplantae</taxon>
        <taxon>Streptophyta</taxon>
        <taxon>Embryophyta</taxon>
        <taxon>Tracheophyta</taxon>
        <taxon>Spermatophyta</taxon>
        <taxon>Magnoliopsida</taxon>
        <taxon>Proteales</taxon>
        <taxon>Proteaceae</taxon>
        <taxon>Protea</taxon>
    </lineage>
</organism>
<comment type="caution">
    <text evidence="2">The sequence shown here is derived from an EMBL/GenBank/DDBJ whole genome shotgun (WGS) entry which is preliminary data.</text>
</comment>
<name>A0A9Q0K6E5_9MAGN</name>
<evidence type="ECO:0000313" key="2">
    <source>
        <dbReference type="EMBL" id="KAJ4963228.1"/>
    </source>
</evidence>
<reference evidence="2" key="1">
    <citation type="journal article" date="2023" name="Plant J.">
        <title>The genome of the king protea, Protea cynaroides.</title>
        <authorList>
            <person name="Chang J."/>
            <person name="Duong T.A."/>
            <person name="Schoeman C."/>
            <person name="Ma X."/>
            <person name="Roodt D."/>
            <person name="Barker N."/>
            <person name="Li Z."/>
            <person name="Van de Peer Y."/>
            <person name="Mizrachi E."/>
        </authorList>
    </citation>
    <scope>NUCLEOTIDE SEQUENCE</scope>
    <source>
        <tissue evidence="2">Young leaves</tissue>
    </source>
</reference>
<accession>A0A9Q0K6E5</accession>
<dbReference type="AlphaFoldDB" id="A0A9Q0K6E5"/>
<feature type="compositionally biased region" description="Low complexity" evidence="1">
    <location>
        <begin position="135"/>
        <end position="148"/>
    </location>
</feature>
<keyword evidence="3" id="KW-1185">Reference proteome</keyword>
<protein>
    <submittedName>
        <fullName evidence="2">Uncharacterized protein</fullName>
    </submittedName>
</protein>
<gene>
    <name evidence="2" type="ORF">NE237_023167</name>
</gene>
<dbReference type="Proteomes" id="UP001141806">
    <property type="component" value="Unassembled WGS sequence"/>
</dbReference>
<feature type="region of interest" description="Disordered" evidence="1">
    <location>
        <begin position="122"/>
        <end position="148"/>
    </location>
</feature>
<evidence type="ECO:0000256" key="1">
    <source>
        <dbReference type="SAM" id="MobiDB-lite"/>
    </source>
</evidence>